<sequence>MDSNAQLTALLDEVLQPRDGYFAIETIRPLLVTTIEKLAVICDDAWDSSALAQLADALMKGELALTSLPSQREKGIHGTHPIHGALYKLTKMQDDIEGLNDRLHLLAHIINAAFHWRTDIQAANNYLNFNEEDEKRLKRTTYLKTLESACKVARRMEAEWLVYLKPFDEPTDELYKRCRNYRAYGDKNQQEKYITELERFFAYALNRRQPRQGYQDPSSDEANNTSQVQRKYSASVASMTILRKAGARQLIQRSPCHPI</sequence>
<proteinExistence type="predicted"/>
<gene>
    <name evidence="1" type="ORF">SAMN04487951_101331</name>
</gene>
<name>A0A1G9XLI7_9GAMM</name>
<dbReference type="STRING" id="416873.SAMN04487951_101331"/>
<accession>A0A1G9XLI7</accession>
<dbReference type="RefSeq" id="WP_089701826.1">
    <property type="nucleotide sequence ID" value="NZ_FNII01000001.1"/>
</dbReference>
<evidence type="ECO:0000313" key="1">
    <source>
        <dbReference type="EMBL" id="SDM97644.1"/>
    </source>
</evidence>
<dbReference type="AlphaFoldDB" id="A0A1G9XLI7"/>
<dbReference type="Proteomes" id="UP000199677">
    <property type="component" value="Unassembled WGS sequence"/>
</dbReference>
<evidence type="ECO:0000313" key="2">
    <source>
        <dbReference type="Proteomes" id="UP000199677"/>
    </source>
</evidence>
<dbReference type="EMBL" id="FNII01000001">
    <property type="protein sequence ID" value="SDM97644.1"/>
    <property type="molecule type" value="Genomic_DNA"/>
</dbReference>
<reference evidence="2" key="1">
    <citation type="submission" date="2016-10" db="EMBL/GenBank/DDBJ databases">
        <authorList>
            <person name="Varghese N."/>
            <person name="Submissions S."/>
        </authorList>
    </citation>
    <scope>NUCLEOTIDE SEQUENCE [LARGE SCALE GENOMIC DNA]</scope>
    <source>
        <strain evidence="2">CGMCC 1.6494</strain>
    </source>
</reference>
<keyword evidence="2" id="KW-1185">Reference proteome</keyword>
<organism evidence="1 2">
    <name type="scientific">Vreelandella arcis</name>
    <dbReference type="NCBI Taxonomy" id="416873"/>
    <lineage>
        <taxon>Bacteria</taxon>
        <taxon>Pseudomonadati</taxon>
        <taxon>Pseudomonadota</taxon>
        <taxon>Gammaproteobacteria</taxon>
        <taxon>Oceanospirillales</taxon>
        <taxon>Halomonadaceae</taxon>
        <taxon>Vreelandella</taxon>
    </lineage>
</organism>
<protein>
    <submittedName>
        <fullName evidence="1">Uncharacterized protein</fullName>
    </submittedName>
</protein>